<dbReference type="OrthoDB" id="2152029at2759"/>
<dbReference type="PANTHER" id="PTHR48081:SF17">
    <property type="entry name" value="ALPHA_BETA HYDROLASE FOLD-3 DOMAIN-CONTAINING PROTEIN"/>
    <property type="match status" value="1"/>
</dbReference>
<evidence type="ECO:0000256" key="2">
    <source>
        <dbReference type="SAM" id="Phobius"/>
    </source>
</evidence>
<organism evidence="4 5">
    <name type="scientific">Sclerotinia sclerotiorum (strain ATCC 18683 / 1980 / Ss-1)</name>
    <name type="common">White mold</name>
    <name type="synonym">Whetzelinia sclerotiorum</name>
    <dbReference type="NCBI Taxonomy" id="665079"/>
    <lineage>
        <taxon>Eukaryota</taxon>
        <taxon>Fungi</taxon>
        <taxon>Dikarya</taxon>
        <taxon>Ascomycota</taxon>
        <taxon>Pezizomycotina</taxon>
        <taxon>Leotiomycetes</taxon>
        <taxon>Helotiales</taxon>
        <taxon>Sclerotiniaceae</taxon>
        <taxon>Sclerotinia</taxon>
    </lineage>
</organism>
<dbReference type="KEGG" id="ssl:SS1G_11402"/>
<feature type="domain" description="Alpha/beta hydrolase fold-3" evidence="3">
    <location>
        <begin position="144"/>
        <end position="353"/>
    </location>
</feature>
<name>A0A1D9Q8R2_SCLS1</name>
<dbReference type="Gene3D" id="3.40.50.1820">
    <property type="entry name" value="alpha/beta hydrolase"/>
    <property type="match status" value="1"/>
</dbReference>
<sequence length="401" mass="44471">MSSPISASPYQASRLTRQPFKLLYTTFTLITLPLRISAILLYYIPKFTRQHPKWTYHQAVGTSIFSIWWHYTTAVEFRTAKTLKPGGEKDRFVIIDPPSTTATTTSPALYRGIIDSNPAIRPIPIGAVWFTSPPPSGETPKMVVIHFHGGAYVLGGARQMESGWGPEVLSKRIGYVLQVQYRLAIEQKSCFPAAIQDGITAYNYVLNTLGVKPENIVLSGESAGGNLVLAMLRYFSTDGKNALPFPRAGLCWSPWLDMTTDTKELDKHPSIKTDYVFGSLIAWGKRCYIPKDLSPGHPYLSPLGNEFECPVPIFVQTGTAEVLYKDHVRFVQRMKEKGCKIELLEIENAPHDTFGAGIILGFAKEAENAADQAVKFVQEAGSELVDISPAADNAKRMRKVL</sequence>
<dbReference type="GO" id="GO:0016787">
    <property type="term" value="F:hydrolase activity"/>
    <property type="evidence" value="ECO:0007669"/>
    <property type="project" value="UniProtKB-KW"/>
</dbReference>
<accession>A0A1D9Q8R2</accession>
<keyword evidence="1" id="KW-0378">Hydrolase</keyword>
<keyword evidence="2" id="KW-0812">Transmembrane</keyword>
<evidence type="ECO:0000313" key="5">
    <source>
        <dbReference type="Proteomes" id="UP000177798"/>
    </source>
</evidence>
<dbReference type="EMBL" id="CP017820">
    <property type="protein sequence ID" value="APA11192.1"/>
    <property type="molecule type" value="Genomic_DNA"/>
</dbReference>
<evidence type="ECO:0000259" key="3">
    <source>
        <dbReference type="Pfam" id="PF07859"/>
    </source>
</evidence>
<dbReference type="OMA" id="VEYHEFP"/>
<dbReference type="SUPFAM" id="SSF53474">
    <property type="entry name" value="alpha/beta-Hydrolases"/>
    <property type="match status" value="1"/>
</dbReference>
<evidence type="ECO:0000313" key="4">
    <source>
        <dbReference type="EMBL" id="APA11192.1"/>
    </source>
</evidence>
<evidence type="ECO:0000256" key="1">
    <source>
        <dbReference type="ARBA" id="ARBA00022801"/>
    </source>
</evidence>
<gene>
    <name evidence="4" type="ORF">sscle_07g059620</name>
</gene>
<dbReference type="Proteomes" id="UP000177798">
    <property type="component" value="Chromosome 7"/>
</dbReference>
<dbReference type="InterPro" id="IPR050300">
    <property type="entry name" value="GDXG_lipolytic_enzyme"/>
</dbReference>
<proteinExistence type="predicted"/>
<dbReference type="Pfam" id="PF07859">
    <property type="entry name" value="Abhydrolase_3"/>
    <property type="match status" value="1"/>
</dbReference>
<dbReference type="InterPro" id="IPR013094">
    <property type="entry name" value="AB_hydrolase_3"/>
</dbReference>
<dbReference type="AlphaFoldDB" id="A0A1D9Q8R2"/>
<keyword evidence="2" id="KW-1133">Transmembrane helix</keyword>
<dbReference type="PANTHER" id="PTHR48081">
    <property type="entry name" value="AB HYDROLASE SUPERFAMILY PROTEIN C4A8.06C"/>
    <property type="match status" value="1"/>
</dbReference>
<protein>
    <recommendedName>
        <fullName evidence="3">Alpha/beta hydrolase fold-3 domain-containing protein</fullName>
    </recommendedName>
</protein>
<dbReference type="InterPro" id="IPR029058">
    <property type="entry name" value="AB_hydrolase_fold"/>
</dbReference>
<keyword evidence="2" id="KW-0472">Membrane</keyword>
<feature type="transmembrane region" description="Helical" evidence="2">
    <location>
        <begin position="22"/>
        <end position="44"/>
    </location>
</feature>
<reference evidence="5" key="1">
    <citation type="journal article" date="2017" name="Genome Biol. Evol.">
        <title>The complete genome sequence of the phytopathogenic fungus Sclerotinia sclerotiorum reveals insights into the genome architecture of broad host range pathogens.</title>
        <authorList>
            <person name="Derbyshire M."/>
            <person name="Denton-Giles M."/>
            <person name="Hegedus D."/>
            <person name="Seifbarghy S."/>
            <person name="Rollins J."/>
            <person name="van Kan J."/>
            <person name="Seidl M.F."/>
            <person name="Faino L."/>
            <person name="Mbengue M."/>
            <person name="Navaud O."/>
            <person name="Raffaele S."/>
            <person name="Hammond-Kosack K."/>
            <person name="Heard S."/>
            <person name="Oliver R."/>
        </authorList>
    </citation>
    <scope>NUCLEOTIDE SEQUENCE [LARGE SCALE GENOMIC DNA]</scope>
    <source>
        <strain evidence="5">ATCC 18683 / 1980 / Ss-1</strain>
    </source>
</reference>
<dbReference type="VEuPathDB" id="FungiDB:sscle_07g059620"/>
<dbReference type="RefSeq" id="XP_001587410.1">
    <property type="nucleotide sequence ID" value="XM_001587360.1"/>
</dbReference>